<keyword evidence="1" id="KW-0472">Membrane</keyword>
<reference evidence="2" key="1">
    <citation type="journal article" date="2014" name="Int. J. Syst. Evol. Microbiol.">
        <title>Complete genome sequence of Corynebacterium casei LMG S-19264T (=DSM 44701T), isolated from a smear-ripened cheese.</title>
        <authorList>
            <consortium name="US DOE Joint Genome Institute (JGI-PGF)"/>
            <person name="Walter F."/>
            <person name="Albersmeier A."/>
            <person name="Kalinowski J."/>
            <person name="Ruckert C."/>
        </authorList>
    </citation>
    <scope>NUCLEOTIDE SEQUENCE</scope>
    <source>
        <strain evidence="2">JCM 4637</strain>
    </source>
</reference>
<keyword evidence="1" id="KW-0812">Transmembrane</keyword>
<feature type="transmembrane region" description="Helical" evidence="1">
    <location>
        <begin position="69"/>
        <end position="89"/>
    </location>
</feature>
<evidence type="ECO:0000313" key="2">
    <source>
        <dbReference type="EMBL" id="GHD08815.1"/>
    </source>
</evidence>
<feature type="transmembrane region" description="Helical" evidence="1">
    <location>
        <begin position="151"/>
        <end position="175"/>
    </location>
</feature>
<keyword evidence="1" id="KW-1133">Transmembrane helix</keyword>
<organism evidence="2 3">
    <name type="scientific">Streptomyces finlayi</name>
    <dbReference type="NCBI Taxonomy" id="67296"/>
    <lineage>
        <taxon>Bacteria</taxon>
        <taxon>Bacillati</taxon>
        <taxon>Actinomycetota</taxon>
        <taxon>Actinomycetes</taxon>
        <taxon>Kitasatosporales</taxon>
        <taxon>Streptomycetaceae</taxon>
        <taxon>Streptomyces</taxon>
    </lineage>
</organism>
<evidence type="ECO:0000313" key="3">
    <source>
        <dbReference type="Proteomes" id="UP000638353"/>
    </source>
</evidence>
<evidence type="ECO:0000256" key="1">
    <source>
        <dbReference type="SAM" id="Phobius"/>
    </source>
</evidence>
<gene>
    <name evidence="2" type="ORF">GCM10010334_62530</name>
</gene>
<feature type="transmembrane region" description="Helical" evidence="1">
    <location>
        <begin position="110"/>
        <end position="131"/>
    </location>
</feature>
<feature type="transmembrane region" description="Helical" evidence="1">
    <location>
        <begin position="30"/>
        <end position="49"/>
    </location>
</feature>
<protein>
    <submittedName>
        <fullName evidence="2">Uncharacterized protein</fullName>
    </submittedName>
</protein>
<name>A0A918X3K5_9ACTN</name>
<sequence length="189" mass="20546">MADVLSATQDPYLRDSSAQVPRGIRRAAHVAALTALPTGLWRVATALGWDSGFRDDYLRPDRFPGSDSFYLIALSVFAELLALLALGLVQRWGEVLPRWVPWLGGRRIPVAAAVVPAALGAAAVLYVTVTMALTWSDQLAEPGAPTGGKQLVMTLCYAPLLLWGPLLAVVTVAYWRRRTGRSARTRYSN</sequence>
<comment type="caution">
    <text evidence="2">The sequence shown here is derived from an EMBL/GenBank/DDBJ whole genome shotgun (WGS) entry which is preliminary data.</text>
</comment>
<dbReference type="Proteomes" id="UP000638353">
    <property type="component" value="Unassembled WGS sequence"/>
</dbReference>
<dbReference type="RefSeq" id="WP_229898334.1">
    <property type="nucleotide sequence ID" value="NZ_BMVC01000014.1"/>
</dbReference>
<dbReference type="AlphaFoldDB" id="A0A918X3K5"/>
<accession>A0A918X3K5</accession>
<proteinExistence type="predicted"/>
<dbReference type="EMBL" id="BMVC01000014">
    <property type="protein sequence ID" value="GHD08815.1"/>
    <property type="molecule type" value="Genomic_DNA"/>
</dbReference>
<reference evidence="2" key="2">
    <citation type="submission" date="2020-09" db="EMBL/GenBank/DDBJ databases">
        <authorList>
            <person name="Sun Q."/>
            <person name="Ohkuma M."/>
        </authorList>
    </citation>
    <scope>NUCLEOTIDE SEQUENCE</scope>
    <source>
        <strain evidence="2">JCM 4637</strain>
    </source>
</reference>